<protein>
    <submittedName>
        <fullName evidence="2">CPCC family cysteine-rich protein</fullName>
    </submittedName>
</protein>
<feature type="domain" description="Cysteine-rich CPCC" evidence="1">
    <location>
        <begin position="26"/>
        <end position="89"/>
    </location>
</feature>
<dbReference type="RefSeq" id="WP_369263480.1">
    <property type="nucleotide sequence ID" value="NZ_CP163440.1"/>
</dbReference>
<dbReference type="EMBL" id="CP163440">
    <property type="protein sequence ID" value="XDQ66477.1"/>
    <property type="molecule type" value="Genomic_DNA"/>
</dbReference>
<name>A0AB39SE84_9ACTN</name>
<evidence type="ECO:0000313" key="2">
    <source>
        <dbReference type="EMBL" id="XDQ66477.1"/>
    </source>
</evidence>
<dbReference type="AlphaFoldDB" id="A0AB39SE84"/>
<proteinExistence type="predicted"/>
<dbReference type="InterPro" id="IPR025983">
    <property type="entry name" value="Cys_rich_CPCC"/>
</dbReference>
<dbReference type="Pfam" id="PF14206">
    <property type="entry name" value="Cys_rich_CPCC"/>
    <property type="match status" value="1"/>
</dbReference>
<evidence type="ECO:0000259" key="1">
    <source>
        <dbReference type="Pfam" id="PF14206"/>
    </source>
</evidence>
<organism evidence="2">
    <name type="scientific">Streptomyces sp. R35</name>
    <dbReference type="NCBI Taxonomy" id="3238630"/>
    <lineage>
        <taxon>Bacteria</taxon>
        <taxon>Bacillati</taxon>
        <taxon>Actinomycetota</taxon>
        <taxon>Actinomycetes</taxon>
        <taxon>Kitasatosporales</taxon>
        <taxon>Streptomycetaceae</taxon>
        <taxon>Streptomyces</taxon>
    </lineage>
</organism>
<reference evidence="2" key="1">
    <citation type="submission" date="2024-07" db="EMBL/GenBank/DDBJ databases">
        <authorList>
            <person name="Yu S.T."/>
        </authorList>
    </citation>
    <scope>NUCLEOTIDE SEQUENCE</scope>
    <source>
        <strain evidence="2">R35</strain>
    </source>
</reference>
<sequence>MPTRHHEGKTVPFVNNHGVPETGTEPCPCCHHMTLTCRDGYEMCEVCGWEDDGQDDHDADVIRGGPNGSMSLTEARRRFQSREACDARCSPCR</sequence>
<accession>A0AB39SE84</accession>
<gene>
    <name evidence="2" type="ORF">AB5J50_39565</name>
</gene>